<keyword evidence="5 8" id="KW-0472">Membrane</keyword>
<keyword evidence="11" id="KW-1185">Reference proteome</keyword>
<feature type="coiled-coil region" evidence="6">
    <location>
        <begin position="1296"/>
        <end position="1323"/>
    </location>
</feature>
<protein>
    <recommendedName>
        <fullName evidence="9">Ribosome receptor lysine/proline rich domain-containing protein</fullName>
    </recommendedName>
</protein>
<reference evidence="10" key="2">
    <citation type="submission" date="2025-08" db="UniProtKB">
        <authorList>
            <consortium name="Ensembl"/>
        </authorList>
    </citation>
    <scope>IDENTIFICATION</scope>
    <source>
        <strain evidence="10">breed Abyssinian</strain>
    </source>
</reference>
<keyword evidence="2 8" id="KW-0812">Transmembrane</keyword>
<dbReference type="PANTHER" id="PTHR18864">
    <property type="entry name" value="KINECTIN"/>
    <property type="match status" value="1"/>
</dbReference>
<evidence type="ECO:0000256" key="7">
    <source>
        <dbReference type="SAM" id="MobiDB-lite"/>
    </source>
</evidence>
<feature type="coiled-coil region" evidence="6">
    <location>
        <begin position="564"/>
        <end position="622"/>
    </location>
</feature>
<keyword evidence="6" id="KW-0175">Coiled coil</keyword>
<proteinExistence type="predicted"/>
<feature type="compositionally biased region" description="Basic and acidic residues" evidence="7">
    <location>
        <begin position="172"/>
        <end position="182"/>
    </location>
</feature>
<feature type="transmembrane region" description="Helical" evidence="8">
    <location>
        <begin position="7"/>
        <end position="29"/>
    </location>
</feature>
<dbReference type="Proteomes" id="UP000823872">
    <property type="component" value="Chromosome B3"/>
</dbReference>
<reference evidence="10 11" key="1">
    <citation type="submission" date="2021-02" db="EMBL/GenBank/DDBJ databases">
        <title>Safari Cat Assemblies.</title>
        <authorList>
            <person name="Bredemeyer K.R."/>
            <person name="Murphy W.J."/>
        </authorList>
    </citation>
    <scope>NUCLEOTIDE SEQUENCE [LARGE SCALE GENOMIC DNA]</scope>
</reference>
<evidence type="ECO:0000256" key="3">
    <source>
        <dbReference type="ARBA" id="ARBA00022824"/>
    </source>
</evidence>
<dbReference type="RefSeq" id="XP_044915882.1">
    <property type="nucleotide sequence ID" value="XM_045059947.1"/>
</dbReference>
<evidence type="ECO:0000256" key="5">
    <source>
        <dbReference type="ARBA" id="ARBA00023136"/>
    </source>
</evidence>
<evidence type="ECO:0000256" key="2">
    <source>
        <dbReference type="ARBA" id="ARBA00022692"/>
    </source>
</evidence>
<feature type="region of interest" description="Disordered" evidence="7">
    <location>
        <begin position="48"/>
        <end position="81"/>
    </location>
</feature>
<keyword evidence="4 8" id="KW-1133">Transmembrane helix</keyword>
<feature type="coiled-coil region" evidence="6">
    <location>
        <begin position="647"/>
        <end position="1028"/>
    </location>
</feature>
<evidence type="ECO:0000259" key="9">
    <source>
        <dbReference type="Pfam" id="PF05104"/>
    </source>
</evidence>
<name>A0ABI7YUB2_FELCA</name>
<dbReference type="GeneTree" id="ENSGT00940000158237"/>
<evidence type="ECO:0000256" key="4">
    <source>
        <dbReference type="ARBA" id="ARBA00022989"/>
    </source>
</evidence>
<evidence type="ECO:0000313" key="10">
    <source>
        <dbReference type="Ensembl" id="ENSFCTP00005037931.1"/>
    </source>
</evidence>
<evidence type="ECO:0000256" key="8">
    <source>
        <dbReference type="SAM" id="Phobius"/>
    </source>
</evidence>
<dbReference type="InterPro" id="IPR024854">
    <property type="entry name" value="Kinectin"/>
</dbReference>
<evidence type="ECO:0000256" key="1">
    <source>
        <dbReference type="ARBA" id="ARBA00004389"/>
    </source>
</evidence>
<dbReference type="PANTHER" id="PTHR18864:SF1">
    <property type="entry name" value="KINECTIN"/>
    <property type="match status" value="1"/>
</dbReference>
<feature type="domain" description="Ribosome receptor lysine/proline rich" evidence="9">
    <location>
        <begin position="29"/>
        <end position="164"/>
    </location>
</feature>
<comment type="subcellular location">
    <subcellularLocation>
        <location evidence="1">Endoplasmic reticulum membrane</location>
        <topology evidence="1">Single-pass membrane protein</topology>
    </subcellularLocation>
</comment>
<feature type="compositionally biased region" description="Basic residues" evidence="7">
    <location>
        <begin position="161"/>
        <end position="171"/>
    </location>
</feature>
<gene>
    <name evidence="10" type="primary">KTN1</name>
</gene>
<feature type="coiled-coil region" evidence="6">
    <location>
        <begin position="341"/>
        <end position="496"/>
    </location>
</feature>
<dbReference type="InterPro" id="IPR007794">
    <property type="entry name" value="Rib_rcpt_KP"/>
</dbReference>
<keyword evidence="3" id="KW-0256">Endoplasmic reticulum</keyword>
<dbReference type="Ensembl" id="ENSFCTT00005051777.1">
    <property type="protein sequence ID" value="ENSFCTP00005037931.1"/>
    <property type="gene ID" value="ENSFCTG00005017133.1"/>
</dbReference>
<evidence type="ECO:0000256" key="6">
    <source>
        <dbReference type="SAM" id="Coils"/>
    </source>
</evidence>
<feature type="region of interest" description="Disordered" evidence="7">
    <location>
        <begin position="109"/>
        <end position="218"/>
    </location>
</feature>
<sequence length="1324" mass="152908">MEFYESTYFIVLIPSVVITVIFLFFWLFMKETLYDEVLAKQKREQKLIPTKTDKKKAEKKKNKKKEIQNGNLPESDSESVPRDFKLSDALAVEDEQVVPVPLNVVETSSSVRERKKKEKKHKPVLEEQVTKESDVSKIPGKKVEPVPVTKQPTPPSEAAASKKKPGQKKSKNGSDDQDKKVETLMAPSKKQESLPLHQETKQESGSGKKKVSSRKQKTENVLVDEPLIHATAYIPLMDNADSNPVLDKRDAIDLIKPDQVEGIQKTGAKKLKTETDKENAEVKFKDFLLSLKTMMFSEDEALCVVDLLKEKSGVIQDALKKSSKGELTALVHQLQEKDKLLAAVKEDAVAMKDRCKQLTQEMMSEKERSNVVIARMKDRIGTLEKEHNVFQNKMHVSYQETQQMQMKFQQVREQMEAEIAHLKQENGILRDAVSNTTNQLESKQSAELNKLRQDYARLVNELTEKTGKLQQEEVQKKNAEQAVTQLKVQLQEAERRWEEVQSYIRKRTAEHEAAQQDLQSKFVAKENEVQSLHSKLTDTLVSKQQLEQRLMQLMESEQKRVTKEESLQMQVQDILEQNEALKAQIQQFHSQIAAQTSASVLAEELHKVIAEKDKQIKQTEDSLANEHDHLTSKEEELKDTQNMNFLLKAEVQKLQALANEQAAAARELEKMQKSIHVKDDQIRLLEEQLQCEISNKMEEFKILNDQNKALQLEVQKLQTLVSEQPNKDVVEQMEKCIQEKDEKLKTVEELLETGLIQVATKEEELNAIRTENSSLTKEVQDLKAKQNDQVSFASLVEELKKVIHEKDGKIKSVEELLEAEVLKVANKEKTIQDLKQEIEALKEEIGNIQLEKAQQLSITSQIQELQNLLKGKEEQMNTMKIVLEEKEKDIANRAKWLQDLQEENESLKAHVQEIAQHNLKEACSASRFEELEMVLKEKENEMKRIETVLRERESDLSSRTKLLQEVQDENKLYKSEIEQLKQQNYQQASSFPPHEELLKVISEREQEITGLQNELDSLKEAVEHQRKKNNERQQHVEAVELEAKEVLKKLFPKVSVPPNLNYREWLHGFEKKAKECVAETSSSEEVKVLEHKLKEADEMHTLLQLECEKYKSVLAETEGILQKLQRSVEQEENKWKVKVDESQKTIKQMQLSFTSSEQELERLRRESKDIENLRREREHLEMELEKAELERSTYVTEVRELKDLLTELQKKLDDSYSEAVRQNEELNLLKTQLNETLTKLRTEQSERQKVAGDLHKAQQSLDLIQSKIVKAAGDTTVIENSDVSPDTESSEKETMSVSLNQTVTQLQQLLEAVNQQLTKEKEHY</sequence>
<reference evidence="10" key="3">
    <citation type="submission" date="2025-09" db="UniProtKB">
        <authorList>
            <consortium name="Ensembl"/>
        </authorList>
    </citation>
    <scope>IDENTIFICATION</scope>
    <source>
        <strain evidence="10">breed Abyssinian</strain>
    </source>
</reference>
<feature type="compositionally biased region" description="Basic and acidic residues" evidence="7">
    <location>
        <begin position="123"/>
        <end position="135"/>
    </location>
</feature>
<evidence type="ECO:0000313" key="11">
    <source>
        <dbReference type="Proteomes" id="UP000823872"/>
    </source>
</evidence>
<organism evidence="10 11">
    <name type="scientific">Felis catus</name>
    <name type="common">Cat</name>
    <name type="synonym">Felis silvestris catus</name>
    <dbReference type="NCBI Taxonomy" id="9685"/>
    <lineage>
        <taxon>Eukaryota</taxon>
        <taxon>Metazoa</taxon>
        <taxon>Chordata</taxon>
        <taxon>Craniata</taxon>
        <taxon>Vertebrata</taxon>
        <taxon>Euteleostomi</taxon>
        <taxon>Mammalia</taxon>
        <taxon>Eutheria</taxon>
        <taxon>Laurasiatheria</taxon>
        <taxon>Carnivora</taxon>
        <taxon>Feliformia</taxon>
        <taxon>Felidae</taxon>
        <taxon>Felinae</taxon>
        <taxon>Felis</taxon>
    </lineage>
</organism>
<dbReference type="GeneID" id="101082241"/>
<accession>A0ABI7YUB2</accession>
<feature type="coiled-coil region" evidence="6">
    <location>
        <begin position="1086"/>
        <end position="1246"/>
    </location>
</feature>
<dbReference type="Pfam" id="PF05104">
    <property type="entry name" value="Rib_recp_KP_reg"/>
    <property type="match status" value="1"/>
</dbReference>
<feature type="compositionally biased region" description="Basic residues" evidence="7">
    <location>
        <begin position="113"/>
        <end position="122"/>
    </location>
</feature>